<dbReference type="InterPro" id="IPR013216">
    <property type="entry name" value="Methyltransf_11"/>
</dbReference>
<dbReference type="GO" id="GO:0032259">
    <property type="term" value="P:methylation"/>
    <property type="evidence" value="ECO:0007669"/>
    <property type="project" value="UniProtKB-KW"/>
</dbReference>
<dbReference type="Pfam" id="PF08241">
    <property type="entry name" value="Methyltransf_11"/>
    <property type="match status" value="1"/>
</dbReference>
<dbReference type="InterPro" id="IPR029063">
    <property type="entry name" value="SAM-dependent_MTases_sf"/>
</dbReference>
<protein>
    <submittedName>
        <fullName evidence="2">Methyltransferase domain-containing protein</fullName>
    </submittedName>
</protein>
<name>A0A9X5ARW5_9BRAD</name>
<dbReference type="EMBL" id="WNKV01000003">
    <property type="protein sequence ID" value="MTW15575.1"/>
    <property type="molecule type" value="Genomic_DNA"/>
</dbReference>
<dbReference type="PANTHER" id="PTHR42912">
    <property type="entry name" value="METHYLTRANSFERASE"/>
    <property type="match status" value="1"/>
</dbReference>
<dbReference type="Gene3D" id="3.40.50.150">
    <property type="entry name" value="Vaccinia Virus protein VP39"/>
    <property type="match status" value="1"/>
</dbReference>
<accession>A0A9X5ARW5</accession>
<keyword evidence="2" id="KW-0808">Transferase</keyword>
<dbReference type="InterPro" id="IPR050508">
    <property type="entry name" value="Methyltransf_Superfamily"/>
</dbReference>
<dbReference type="CDD" id="cd02440">
    <property type="entry name" value="AdoMet_MTases"/>
    <property type="match status" value="1"/>
</dbReference>
<keyword evidence="2" id="KW-0489">Methyltransferase</keyword>
<evidence type="ECO:0000313" key="2">
    <source>
        <dbReference type="EMBL" id="MTW15575.1"/>
    </source>
</evidence>
<gene>
    <name evidence="2" type="ORF">GJ689_05060</name>
</gene>
<sequence>MAGLAADEAAEAIATASARLAATGARAETERLRGAARLLAEAPEALDAVAAVLDAHEAPPSAPVSGDDAVAHWAAVFDRAGARSPEASVALYSLGRPALLDAVTDEIVAWLAAQGLLGAERRVLDLGCGIGRFLVALAPRVALIVGTEVSAVMARTARARSRDHRNVAVLRTGGRDLAPFRDETFDLVLAVDTMPYLVAAGVAERHVVEAFRVLRPGGSLVALNWSYGGDIATDRAAVASLAERSGLAVRVNGSHPFRGWDGAAFLLHRAGAFV</sequence>
<dbReference type="AlphaFoldDB" id="A0A9X5ARW5"/>
<dbReference type="SUPFAM" id="SSF53335">
    <property type="entry name" value="S-adenosyl-L-methionine-dependent methyltransferases"/>
    <property type="match status" value="1"/>
</dbReference>
<evidence type="ECO:0000259" key="1">
    <source>
        <dbReference type="Pfam" id="PF08241"/>
    </source>
</evidence>
<dbReference type="Proteomes" id="UP000438991">
    <property type="component" value="Unassembled WGS sequence"/>
</dbReference>
<feature type="domain" description="Methyltransferase type 11" evidence="1">
    <location>
        <begin position="124"/>
        <end position="221"/>
    </location>
</feature>
<reference evidence="2 3" key="1">
    <citation type="submission" date="2019-11" db="EMBL/GenBank/DDBJ databases">
        <title>Whole-genome sequence of Rhodoplanes serenus DSM 18633, type strain.</title>
        <authorList>
            <person name="Kyndt J.A."/>
            <person name="Meyer T.E."/>
        </authorList>
    </citation>
    <scope>NUCLEOTIDE SEQUENCE [LARGE SCALE GENOMIC DNA]</scope>
    <source>
        <strain evidence="2 3">DSM 18633</strain>
    </source>
</reference>
<proteinExistence type="predicted"/>
<organism evidence="2 3">
    <name type="scientific">Rhodoplanes serenus</name>
    <dbReference type="NCBI Taxonomy" id="200615"/>
    <lineage>
        <taxon>Bacteria</taxon>
        <taxon>Pseudomonadati</taxon>
        <taxon>Pseudomonadota</taxon>
        <taxon>Alphaproteobacteria</taxon>
        <taxon>Hyphomicrobiales</taxon>
        <taxon>Nitrobacteraceae</taxon>
        <taxon>Rhodoplanes</taxon>
    </lineage>
</organism>
<evidence type="ECO:0000313" key="3">
    <source>
        <dbReference type="Proteomes" id="UP000438991"/>
    </source>
</evidence>
<comment type="caution">
    <text evidence="2">The sequence shown here is derived from an EMBL/GenBank/DDBJ whole genome shotgun (WGS) entry which is preliminary data.</text>
</comment>
<dbReference type="GO" id="GO:0008757">
    <property type="term" value="F:S-adenosylmethionine-dependent methyltransferase activity"/>
    <property type="evidence" value="ECO:0007669"/>
    <property type="project" value="InterPro"/>
</dbReference>